<keyword evidence="4" id="KW-0689">Ribosomal protein</keyword>
<gene>
    <name evidence="4" type="ORF">SAMN05216325_12427</name>
</gene>
<dbReference type="CDD" id="cd04301">
    <property type="entry name" value="NAT_SF"/>
    <property type="match status" value="1"/>
</dbReference>
<name>A0A1H8HK81_9PROT</name>
<dbReference type="EMBL" id="FOCP01000024">
    <property type="protein sequence ID" value="SEN56560.1"/>
    <property type="molecule type" value="Genomic_DNA"/>
</dbReference>
<dbReference type="Pfam" id="PF00583">
    <property type="entry name" value="Acetyltransf_1"/>
    <property type="match status" value="1"/>
</dbReference>
<dbReference type="Proteomes" id="UP000199459">
    <property type="component" value="Unassembled WGS sequence"/>
</dbReference>
<dbReference type="Gene3D" id="3.40.630.30">
    <property type="match status" value="1"/>
</dbReference>
<keyword evidence="2" id="KW-0012">Acyltransferase</keyword>
<feature type="domain" description="N-acetyltransferase" evidence="3">
    <location>
        <begin position="13"/>
        <end position="165"/>
    </location>
</feature>
<dbReference type="RefSeq" id="WP_245738943.1">
    <property type="nucleotide sequence ID" value="NZ_FOCP01000024.1"/>
</dbReference>
<accession>A0A1H8HK81</accession>
<dbReference type="InterPro" id="IPR050832">
    <property type="entry name" value="Bact_Acetyltransf"/>
</dbReference>
<evidence type="ECO:0000313" key="5">
    <source>
        <dbReference type="Proteomes" id="UP000199459"/>
    </source>
</evidence>
<evidence type="ECO:0000313" key="4">
    <source>
        <dbReference type="EMBL" id="SEN56560.1"/>
    </source>
</evidence>
<keyword evidence="4" id="KW-0687">Ribonucleoprotein</keyword>
<proteinExistence type="predicted"/>
<organism evidence="4 5">
    <name type="scientific">Nitrosomonas marina</name>
    <dbReference type="NCBI Taxonomy" id="917"/>
    <lineage>
        <taxon>Bacteria</taxon>
        <taxon>Pseudomonadati</taxon>
        <taxon>Pseudomonadota</taxon>
        <taxon>Betaproteobacteria</taxon>
        <taxon>Nitrosomonadales</taxon>
        <taxon>Nitrosomonadaceae</taxon>
        <taxon>Nitrosomonas</taxon>
    </lineage>
</organism>
<dbReference type="STRING" id="917.SAMN05216326_101185"/>
<dbReference type="AlphaFoldDB" id="A0A1H8HK81"/>
<keyword evidence="1" id="KW-0808">Transferase</keyword>
<dbReference type="PROSITE" id="PS51186">
    <property type="entry name" value="GNAT"/>
    <property type="match status" value="1"/>
</dbReference>
<protein>
    <submittedName>
        <fullName evidence="4">Ribosomal protein S18 acetylase RimI</fullName>
    </submittedName>
</protein>
<dbReference type="PANTHER" id="PTHR43877:SF2">
    <property type="entry name" value="AMINOALKYLPHOSPHONATE N-ACETYLTRANSFERASE-RELATED"/>
    <property type="match status" value="1"/>
</dbReference>
<dbReference type="PANTHER" id="PTHR43877">
    <property type="entry name" value="AMINOALKYLPHOSPHONATE N-ACETYLTRANSFERASE-RELATED-RELATED"/>
    <property type="match status" value="1"/>
</dbReference>
<evidence type="ECO:0000256" key="1">
    <source>
        <dbReference type="ARBA" id="ARBA00022679"/>
    </source>
</evidence>
<dbReference type="GO" id="GO:0005840">
    <property type="term" value="C:ribosome"/>
    <property type="evidence" value="ECO:0007669"/>
    <property type="project" value="UniProtKB-KW"/>
</dbReference>
<reference evidence="4 5" key="1">
    <citation type="submission" date="2016-10" db="EMBL/GenBank/DDBJ databases">
        <authorList>
            <person name="de Groot N.N."/>
        </authorList>
    </citation>
    <scope>NUCLEOTIDE SEQUENCE [LARGE SCALE GENOMIC DNA]</scope>
    <source>
        <strain evidence="4 5">Nm22</strain>
    </source>
</reference>
<evidence type="ECO:0000256" key="2">
    <source>
        <dbReference type="ARBA" id="ARBA00023315"/>
    </source>
</evidence>
<dbReference type="SUPFAM" id="SSF55729">
    <property type="entry name" value="Acyl-CoA N-acyltransferases (Nat)"/>
    <property type="match status" value="1"/>
</dbReference>
<sequence>MKQILETIDFSRLTLEPAVPVHCRDICDLINLTYRGETGWTRETHIIGGDRTNLDEISAAMAKPDAQFYVVYLDQLLAACIYLSREQCHAYIGFFSVHPNYQGIGVGKHILHQAEIIARQELAAQRIRMFVVSQRPELIAFYQRRGYQRVGNQEPYPLQLKIGVPKVEGLTIEYLEKRI</sequence>
<dbReference type="GO" id="GO:0016747">
    <property type="term" value="F:acyltransferase activity, transferring groups other than amino-acyl groups"/>
    <property type="evidence" value="ECO:0007669"/>
    <property type="project" value="InterPro"/>
</dbReference>
<evidence type="ECO:0000259" key="3">
    <source>
        <dbReference type="PROSITE" id="PS51186"/>
    </source>
</evidence>
<dbReference type="InterPro" id="IPR000182">
    <property type="entry name" value="GNAT_dom"/>
</dbReference>
<dbReference type="InterPro" id="IPR016181">
    <property type="entry name" value="Acyl_CoA_acyltransferase"/>
</dbReference>